<dbReference type="InterPro" id="IPR011990">
    <property type="entry name" value="TPR-like_helical_dom_sf"/>
</dbReference>
<evidence type="ECO:0000256" key="3">
    <source>
        <dbReference type="SAM" id="MobiDB-lite"/>
    </source>
</evidence>
<sequence>MSDPRLNSLMGGGAVDLSPLVHKSQAGQQPATVPGAPSPSGDPVSVPSLVMDVTDETFAEVARLSTVVPVIIDLWAEWCQPCTQLTPILEKLTRELNGRILLAKVDVESNPGLSQAFQAQSIPMVVAVVAGKPIPLFQGALPEADVIQVLNQVLELAAQAGVTGSVVVVEAEASDPAAPAPMPPHHAEALGALERGDFPTAKEEYRQALLSNPRDTEAVAGLARVSLLARLSGKTLDGVRGAAAADPQNLDAQLDVADLDLSGGHIEDAFDRLLTLFAARDTDERDRIRERLLELFDVVGVTDPRVGAARRRLTALLY</sequence>
<dbReference type="Proteomes" id="UP000318331">
    <property type="component" value="Unassembled WGS sequence"/>
</dbReference>
<proteinExistence type="inferred from homology"/>
<dbReference type="Pfam" id="PF00085">
    <property type="entry name" value="Thioredoxin"/>
    <property type="match status" value="1"/>
</dbReference>
<evidence type="ECO:0000256" key="1">
    <source>
        <dbReference type="ARBA" id="ARBA00008987"/>
    </source>
</evidence>
<dbReference type="CDD" id="cd02956">
    <property type="entry name" value="ybbN"/>
    <property type="match status" value="1"/>
</dbReference>
<dbReference type="PROSITE" id="PS51352">
    <property type="entry name" value="THIOREDOXIN_2"/>
    <property type="match status" value="1"/>
</dbReference>
<keyword evidence="2" id="KW-0676">Redox-active center</keyword>
<dbReference type="OrthoDB" id="5181746at2"/>
<feature type="compositionally biased region" description="Low complexity" evidence="3">
    <location>
        <begin position="33"/>
        <end position="47"/>
    </location>
</feature>
<dbReference type="Gene3D" id="3.40.30.10">
    <property type="entry name" value="Glutaredoxin"/>
    <property type="match status" value="1"/>
</dbReference>
<feature type="region of interest" description="Disordered" evidence="3">
    <location>
        <begin position="1"/>
        <end position="47"/>
    </location>
</feature>
<dbReference type="PANTHER" id="PTHR45663">
    <property type="entry name" value="GEO12009P1"/>
    <property type="match status" value="1"/>
</dbReference>
<evidence type="ECO:0000313" key="6">
    <source>
        <dbReference type="Proteomes" id="UP000318331"/>
    </source>
</evidence>
<reference evidence="5 6" key="1">
    <citation type="submission" date="2019-06" db="EMBL/GenBank/DDBJ databases">
        <title>Sequencing the genomes of 1000 actinobacteria strains.</title>
        <authorList>
            <person name="Klenk H.-P."/>
        </authorList>
    </citation>
    <scope>NUCLEOTIDE SEQUENCE [LARGE SCALE GENOMIC DNA]</scope>
    <source>
        <strain evidence="5 6">DSM 18031</strain>
    </source>
</reference>
<dbReference type="RefSeq" id="WP_141918201.1">
    <property type="nucleotide sequence ID" value="NZ_BAAAYS010000016.1"/>
</dbReference>
<accession>A0A543HRY1</accession>
<dbReference type="InterPro" id="IPR036249">
    <property type="entry name" value="Thioredoxin-like_sf"/>
</dbReference>
<dbReference type="Gene3D" id="1.25.40.10">
    <property type="entry name" value="Tetratricopeptide repeat domain"/>
    <property type="match status" value="1"/>
</dbReference>
<comment type="similarity">
    <text evidence="1">Belongs to the thioredoxin family.</text>
</comment>
<protein>
    <submittedName>
        <fullName evidence="5">Putative thioredoxin</fullName>
    </submittedName>
</protein>
<keyword evidence="6" id="KW-1185">Reference proteome</keyword>
<evidence type="ECO:0000256" key="2">
    <source>
        <dbReference type="ARBA" id="ARBA00023284"/>
    </source>
</evidence>
<dbReference type="AlphaFoldDB" id="A0A543HRY1"/>
<dbReference type="GO" id="GO:0005737">
    <property type="term" value="C:cytoplasm"/>
    <property type="evidence" value="ECO:0007669"/>
    <property type="project" value="TreeGrafter"/>
</dbReference>
<dbReference type="GO" id="GO:0015035">
    <property type="term" value="F:protein-disulfide reductase activity"/>
    <property type="evidence" value="ECO:0007669"/>
    <property type="project" value="TreeGrafter"/>
</dbReference>
<gene>
    <name evidence="5" type="ORF">FB466_2025</name>
</gene>
<dbReference type="SUPFAM" id="SSF52833">
    <property type="entry name" value="Thioredoxin-like"/>
    <property type="match status" value="1"/>
</dbReference>
<dbReference type="PANTHER" id="PTHR45663:SF11">
    <property type="entry name" value="GEO12009P1"/>
    <property type="match status" value="1"/>
</dbReference>
<organism evidence="5 6">
    <name type="scientific">Klugiella xanthotipulae</name>
    <dbReference type="NCBI Taxonomy" id="244735"/>
    <lineage>
        <taxon>Bacteria</taxon>
        <taxon>Bacillati</taxon>
        <taxon>Actinomycetota</taxon>
        <taxon>Actinomycetes</taxon>
        <taxon>Micrococcales</taxon>
        <taxon>Microbacteriaceae</taxon>
        <taxon>Klugiella</taxon>
    </lineage>
</organism>
<dbReference type="GO" id="GO:0006950">
    <property type="term" value="P:response to stress"/>
    <property type="evidence" value="ECO:0007669"/>
    <property type="project" value="UniProtKB-ARBA"/>
</dbReference>
<evidence type="ECO:0000313" key="5">
    <source>
        <dbReference type="EMBL" id="TQM61096.1"/>
    </source>
</evidence>
<dbReference type="Pfam" id="PF14561">
    <property type="entry name" value="TPR_20"/>
    <property type="match status" value="1"/>
</dbReference>
<feature type="domain" description="Thioredoxin" evidence="4">
    <location>
        <begin position="25"/>
        <end position="155"/>
    </location>
</feature>
<evidence type="ECO:0000259" key="4">
    <source>
        <dbReference type="PROSITE" id="PS51352"/>
    </source>
</evidence>
<dbReference type="SUPFAM" id="SSF48452">
    <property type="entry name" value="TPR-like"/>
    <property type="match status" value="1"/>
</dbReference>
<dbReference type="EMBL" id="VFPN01000003">
    <property type="protein sequence ID" value="TQM61096.1"/>
    <property type="molecule type" value="Genomic_DNA"/>
</dbReference>
<dbReference type="InterPro" id="IPR013766">
    <property type="entry name" value="Thioredoxin_domain"/>
</dbReference>
<comment type="caution">
    <text evidence="5">The sequence shown here is derived from an EMBL/GenBank/DDBJ whole genome shotgun (WGS) entry which is preliminary data.</text>
</comment>
<name>A0A543HRY1_9MICO</name>